<evidence type="ECO:0000313" key="19">
    <source>
        <dbReference type="Proteomes" id="UP000051084"/>
    </source>
</evidence>
<sequence>MSMENDIERVLYSEADIQKLVNKLADQINHDYADTDELVVVSVLTGAMMFTTDLFKRIKVMASLDSVDLSSYAGATTESTGTVELIQDLTNSIEGKDVLVVEDIVDTGRTLAKLVDVLKDRGAKSLKICTLFDKPDRRVADVKADYVGQIVPNEFIVGYGLDYNFLYRNLPYVGVLKPEVYR</sequence>
<dbReference type="GO" id="GO:0006166">
    <property type="term" value="P:purine ribonucleoside salvage"/>
    <property type="evidence" value="ECO:0007669"/>
    <property type="project" value="UniProtKB-KW"/>
</dbReference>
<dbReference type="SUPFAM" id="SSF53271">
    <property type="entry name" value="PRTase-like"/>
    <property type="match status" value="1"/>
</dbReference>
<keyword evidence="12 16" id="KW-0547">Nucleotide-binding</keyword>
<dbReference type="GO" id="GO:0000287">
    <property type="term" value="F:magnesium ion binding"/>
    <property type="evidence" value="ECO:0007669"/>
    <property type="project" value="TreeGrafter"/>
</dbReference>
<evidence type="ECO:0000256" key="6">
    <source>
        <dbReference type="ARBA" id="ARBA00008391"/>
    </source>
</evidence>
<dbReference type="AlphaFoldDB" id="A0A0R1UXD0"/>
<evidence type="ECO:0000256" key="10">
    <source>
        <dbReference type="ARBA" id="ARBA00022723"/>
    </source>
</evidence>
<feature type="domain" description="Phosphoribosyltransferase" evidence="17">
    <location>
        <begin position="17"/>
        <end position="163"/>
    </location>
</feature>
<evidence type="ECO:0000256" key="5">
    <source>
        <dbReference type="ARBA" id="ARBA00004676"/>
    </source>
</evidence>
<comment type="pathway">
    <text evidence="5">Purine metabolism; GMP biosynthesis via salvage pathway; GMP from guanine: step 1/1.</text>
</comment>
<dbReference type="InterPro" id="IPR029057">
    <property type="entry name" value="PRTase-like"/>
</dbReference>
<keyword evidence="10 16" id="KW-0479">Metal-binding</keyword>
<evidence type="ECO:0000256" key="11">
    <source>
        <dbReference type="ARBA" id="ARBA00022726"/>
    </source>
</evidence>
<evidence type="ECO:0000256" key="7">
    <source>
        <dbReference type="ARBA" id="ARBA00022490"/>
    </source>
</evidence>
<comment type="similarity">
    <text evidence="6 16">Belongs to the purine/pyrimidine phosphoribosyltransferase family.</text>
</comment>
<comment type="cofactor">
    <cofactor evidence="1 16">
        <name>Mg(2+)</name>
        <dbReference type="ChEBI" id="CHEBI:18420"/>
    </cofactor>
</comment>
<keyword evidence="11 16" id="KW-0660">Purine salvage</keyword>
<dbReference type="EC" id="2.4.2.8" evidence="16"/>
<dbReference type="InterPro" id="IPR000836">
    <property type="entry name" value="PRTase_dom"/>
</dbReference>
<keyword evidence="19" id="KW-1185">Reference proteome</keyword>
<proteinExistence type="inferred from homology"/>
<protein>
    <recommendedName>
        <fullName evidence="16">Hypoxanthine phosphoribosyltransferase</fullName>
        <ecNumber evidence="16">2.4.2.8</ecNumber>
    </recommendedName>
</protein>
<evidence type="ECO:0000256" key="3">
    <source>
        <dbReference type="ARBA" id="ARBA00004496"/>
    </source>
</evidence>
<dbReference type="NCBIfam" id="TIGR01203">
    <property type="entry name" value="HGPRTase"/>
    <property type="match status" value="1"/>
</dbReference>
<evidence type="ECO:0000256" key="1">
    <source>
        <dbReference type="ARBA" id="ARBA00001946"/>
    </source>
</evidence>
<comment type="subcellular location">
    <subcellularLocation>
        <location evidence="3 16">Cytoplasm</location>
    </subcellularLocation>
</comment>
<dbReference type="GO" id="GO:0032264">
    <property type="term" value="P:IMP salvage"/>
    <property type="evidence" value="ECO:0007669"/>
    <property type="project" value="UniProtKB-UniPathway"/>
</dbReference>
<dbReference type="CDD" id="cd06223">
    <property type="entry name" value="PRTases_typeI"/>
    <property type="match status" value="1"/>
</dbReference>
<dbReference type="UniPathway" id="UPA00591">
    <property type="reaction ID" value="UER00648"/>
</dbReference>
<dbReference type="EMBL" id="AZGC01000033">
    <property type="protein sequence ID" value="KRL94635.1"/>
    <property type="molecule type" value="Genomic_DNA"/>
</dbReference>
<dbReference type="Proteomes" id="UP000051084">
    <property type="component" value="Unassembled WGS sequence"/>
</dbReference>
<organism evidence="18 19">
    <name type="scientific">Limosilactobacillus equigenerosi DSM 18793 = JCM 14505</name>
    <dbReference type="NCBI Taxonomy" id="1423742"/>
    <lineage>
        <taxon>Bacteria</taxon>
        <taxon>Bacillati</taxon>
        <taxon>Bacillota</taxon>
        <taxon>Bacilli</taxon>
        <taxon>Lactobacillales</taxon>
        <taxon>Lactobacillaceae</taxon>
        <taxon>Limosilactobacillus</taxon>
    </lineage>
</organism>
<evidence type="ECO:0000256" key="13">
    <source>
        <dbReference type="ARBA" id="ARBA00022842"/>
    </source>
</evidence>
<dbReference type="GO" id="GO:0006178">
    <property type="term" value="P:guanine salvage"/>
    <property type="evidence" value="ECO:0007669"/>
    <property type="project" value="TreeGrafter"/>
</dbReference>
<dbReference type="GO" id="GO:0052657">
    <property type="term" value="F:guanine phosphoribosyltransferase activity"/>
    <property type="evidence" value="ECO:0007669"/>
    <property type="project" value="RHEA"/>
</dbReference>
<dbReference type="PATRIC" id="fig|1423742.4.peg.1418"/>
<dbReference type="GO" id="GO:0000166">
    <property type="term" value="F:nucleotide binding"/>
    <property type="evidence" value="ECO:0007669"/>
    <property type="project" value="UniProtKB-KW"/>
</dbReference>
<evidence type="ECO:0000256" key="9">
    <source>
        <dbReference type="ARBA" id="ARBA00022679"/>
    </source>
</evidence>
<comment type="catalytic activity">
    <reaction evidence="14">
        <text>GMP + diphosphate = guanine + 5-phospho-alpha-D-ribose 1-diphosphate</text>
        <dbReference type="Rhea" id="RHEA:25424"/>
        <dbReference type="ChEBI" id="CHEBI:16235"/>
        <dbReference type="ChEBI" id="CHEBI:33019"/>
        <dbReference type="ChEBI" id="CHEBI:58017"/>
        <dbReference type="ChEBI" id="CHEBI:58115"/>
        <dbReference type="EC" id="2.4.2.8"/>
    </reaction>
    <physiologicalReaction direction="right-to-left" evidence="14">
        <dbReference type="Rhea" id="RHEA:25426"/>
    </physiologicalReaction>
</comment>
<dbReference type="GO" id="GO:0046100">
    <property type="term" value="P:hypoxanthine metabolic process"/>
    <property type="evidence" value="ECO:0007669"/>
    <property type="project" value="TreeGrafter"/>
</dbReference>
<dbReference type="STRING" id="417373.GCA_001570685_01036"/>
<evidence type="ECO:0000256" key="2">
    <source>
        <dbReference type="ARBA" id="ARBA00002049"/>
    </source>
</evidence>
<comment type="catalytic activity">
    <reaction evidence="15">
        <text>IMP + diphosphate = hypoxanthine + 5-phospho-alpha-D-ribose 1-diphosphate</text>
        <dbReference type="Rhea" id="RHEA:17973"/>
        <dbReference type="ChEBI" id="CHEBI:17368"/>
        <dbReference type="ChEBI" id="CHEBI:33019"/>
        <dbReference type="ChEBI" id="CHEBI:58017"/>
        <dbReference type="ChEBI" id="CHEBI:58053"/>
        <dbReference type="EC" id="2.4.2.8"/>
    </reaction>
    <physiologicalReaction direction="right-to-left" evidence="15">
        <dbReference type="Rhea" id="RHEA:17975"/>
    </physiologicalReaction>
</comment>
<keyword evidence="9 16" id="KW-0808">Transferase</keyword>
<evidence type="ECO:0000256" key="15">
    <source>
        <dbReference type="ARBA" id="ARBA00049402"/>
    </source>
</evidence>
<dbReference type="Pfam" id="PF00156">
    <property type="entry name" value="Pribosyltran"/>
    <property type="match status" value="1"/>
</dbReference>
<dbReference type="GO" id="GO:0032263">
    <property type="term" value="P:GMP salvage"/>
    <property type="evidence" value="ECO:0007669"/>
    <property type="project" value="UniProtKB-UniPathway"/>
</dbReference>
<keyword evidence="13 16" id="KW-0460">Magnesium</keyword>
<dbReference type="FunFam" id="3.40.50.2020:FF:000006">
    <property type="entry name" value="Hypoxanthine phosphoribosyltransferase"/>
    <property type="match status" value="1"/>
</dbReference>
<dbReference type="InterPro" id="IPR050408">
    <property type="entry name" value="HGPRT"/>
</dbReference>
<gene>
    <name evidence="18" type="ORF">FC21_GL001369</name>
</gene>
<comment type="caution">
    <text evidence="18">The sequence shown here is derived from an EMBL/GenBank/DDBJ whole genome shotgun (WGS) entry which is preliminary data.</text>
</comment>
<name>A0A0R1UXD0_9LACO</name>
<dbReference type="Gene3D" id="3.40.50.2020">
    <property type="match status" value="1"/>
</dbReference>
<dbReference type="PANTHER" id="PTHR43340">
    <property type="entry name" value="HYPOXANTHINE-GUANINE PHOSPHORIBOSYLTRANSFERASE"/>
    <property type="match status" value="1"/>
</dbReference>
<comment type="function">
    <text evidence="2">Purine salvage pathway enzyme that catalyzes the transfer of the ribosyl-5-phosphate group from 5-phospho-alpha-D-ribose 1-diphosphate (PRPP) to the N9 position of the 6-oxopurines hypoxanthine and guanine to form the corresponding ribonucleotides IMP (inosine 5'-monophosphate) and GMP (guanosine 5'-monophosphate), with the release of PPi.</text>
</comment>
<keyword evidence="8 16" id="KW-0328">Glycosyltransferase</keyword>
<dbReference type="GO" id="GO:0005829">
    <property type="term" value="C:cytosol"/>
    <property type="evidence" value="ECO:0007669"/>
    <property type="project" value="TreeGrafter"/>
</dbReference>
<evidence type="ECO:0000256" key="14">
    <source>
        <dbReference type="ARBA" id="ARBA00048811"/>
    </source>
</evidence>
<evidence type="ECO:0000256" key="4">
    <source>
        <dbReference type="ARBA" id="ARBA00004669"/>
    </source>
</evidence>
<reference evidence="18 19" key="1">
    <citation type="journal article" date="2015" name="Genome Announc.">
        <title>Expanding the biotechnology potential of lactobacilli through comparative genomics of 213 strains and associated genera.</title>
        <authorList>
            <person name="Sun Z."/>
            <person name="Harris H.M."/>
            <person name="McCann A."/>
            <person name="Guo C."/>
            <person name="Argimon S."/>
            <person name="Zhang W."/>
            <person name="Yang X."/>
            <person name="Jeffery I.B."/>
            <person name="Cooney J.C."/>
            <person name="Kagawa T.F."/>
            <person name="Liu W."/>
            <person name="Song Y."/>
            <person name="Salvetti E."/>
            <person name="Wrobel A."/>
            <person name="Rasinkangas P."/>
            <person name="Parkhill J."/>
            <person name="Rea M.C."/>
            <person name="O'Sullivan O."/>
            <person name="Ritari J."/>
            <person name="Douillard F.P."/>
            <person name="Paul Ross R."/>
            <person name="Yang R."/>
            <person name="Briner A.E."/>
            <person name="Felis G.E."/>
            <person name="de Vos W.M."/>
            <person name="Barrangou R."/>
            <person name="Klaenhammer T.R."/>
            <person name="Caufield P.W."/>
            <person name="Cui Y."/>
            <person name="Zhang H."/>
            <person name="O'Toole P.W."/>
        </authorList>
    </citation>
    <scope>NUCLEOTIDE SEQUENCE [LARGE SCALE GENOMIC DNA]</scope>
    <source>
        <strain evidence="18 19">DSM 18793</strain>
    </source>
</reference>
<evidence type="ECO:0000256" key="12">
    <source>
        <dbReference type="ARBA" id="ARBA00022741"/>
    </source>
</evidence>
<keyword evidence="7 16" id="KW-0963">Cytoplasm</keyword>
<evidence type="ECO:0000313" key="18">
    <source>
        <dbReference type="EMBL" id="KRL94635.1"/>
    </source>
</evidence>
<evidence type="ECO:0000259" key="17">
    <source>
        <dbReference type="Pfam" id="PF00156"/>
    </source>
</evidence>
<accession>A0A0R1UXD0</accession>
<dbReference type="PANTHER" id="PTHR43340:SF1">
    <property type="entry name" value="HYPOXANTHINE PHOSPHORIBOSYLTRANSFERASE"/>
    <property type="match status" value="1"/>
</dbReference>
<comment type="pathway">
    <text evidence="4 16">Purine metabolism; IMP biosynthesis via salvage pathway; IMP from hypoxanthine: step 1/1.</text>
</comment>
<dbReference type="UniPathway" id="UPA00909">
    <property type="reaction ID" value="UER00887"/>
</dbReference>
<evidence type="ECO:0000256" key="8">
    <source>
        <dbReference type="ARBA" id="ARBA00022676"/>
    </source>
</evidence>
<dbReference type="GO" id="GO:0004422">
    <property type="term" value="F:hypoxanthine phosphoribosyltransferase activity"/>
    <property type="evidence" value="ECO:0007669"/>
    <property type="project" value="InterPro"/>
</dbReference>
<evidence type="ECO:0000256" key="16">
    <source>
        <dbReference type="RuleBase" id="RU364099"/>
    </source>
</evidence>
<dbReference type="InterPro" id="IPR005904">
    <property type="entry name" value="Hxn_phspho_trans"/>
</dbReference>